<dbReference type="AlphaFoldDB" id="A0A507DKU6"/>
<keyword evidence="1 5" id="KW-0489">Methyltransferase</keyword>
<dbReference type="GO" id="GO:0008173">
    <property type="term" value="F:RNA methyltransferase activity"/>
    <property type="evidence" value="ECO:0007669"/>
    <property type="project" value="InterPro"/>
</dbReference>
<keyword evidence="4 5" id="KW-0694">RNA-binding</keyword>
<dbReference type="InterPro" id="IPR049560">
    <property type="entry name" value="MeTrfase_RsmB-F_NOP2_cat"/>
</dbReference>
<keyword evidence="2 5" id="KW-0808">Transferase</keyword>
<dbReference type="STRING" id="246404.A0A507DKU6"/>
<evidence type="ECO:0000256" key="2">
    <source>
        <dbReference type="ARBA" id="ARBA00022679"/>
    </source>
</evidence>
<comment type="caution">
    <text evidence="8">The sequence shown here is derived from an EMBL/GenBank/DDBJ whole genome shotgun (WGS) entry which is preliminary data.</text>
</comment>
<protein>
    <recommendedName>
        <fullName evidence="7">SAM-dependent MTase RsmB/NOP-type domain-containing protein</fullName>
    </recommendedName>
</protein>
<feature type="active site" description="Nucleophile" evidence="5">
    <location>
        <position position="326"/>
    </location>
</feature>
<keyword evidence="9" id="KW-1185">Reference proteome</keyword>
<reference evidence="8 9" key="1">
    <citation type="journal article" date="2019" name="Sci. Rep.">
        <title>Comparative genomics of chytrid fungi reveal insights into the obligate biotrophic and pathogenic lifestyle of Synchytrium endobioticum.</title>
        <authorList>
            <person name="van de Vossenberg B.T.L.H."/>
            <person name="Warris S."/>
            <person name="Nguyen H.D.T."/>
            <person name="van Gent-Pelzer M.P.E."/>
            <person name="Joly D.L."/>
            <person name="van de Geest H.C."/>
            <person name="Bonants P.J.M."/>
            <person name="Smith D.S."/>
            <person name="Levesque C.A."/>
            <person name="van der Lee T.A.J."/>
        </authorList>
    </citation>
    <scope>NUCLEOTIDE SEQUENCE [LARGE SCALE GENOMIC DNA]</scope>
    <source>
        <strain evidence="8 9">CBS 675.73</strain>
    </source>
</reference>
<dbReference type="PANTHER" id="PTHR22807:SF16">
    <property type="entry name" value="SAM-DEPENDENT MTASE RSMB_NOP-TYPE DOMAIN-CONTAINING PROTEIN"/>
    <property type="match status" value="1"/>
</dbReference>
<dbReference type="PANTHER" id="PTHR22807">
    <property type="entry name" value="NOP2 YEAST -RELATED NOL1/NOP2/FMU SUN DOMAIN-CONTAINING"/>
    <property type="match status" value="1"/>
</dbReference>
<evidence type="ECO:0000256" key="4">
    <source>
        <dbReference type="ARBA" id="ARBA00022884"/>
    </source>
</evidence>
<evidence type="ECO:0000259" key="7">
    <source>
        <dbReference type="PROSITE" id="PS51686"/>
    </source>
</evidence>
<feature type="domain" description="SAM-dependent MTase RsmB/NOP-type" evidence="7">
    <location>
        <begin position="21"/>
        <end position="393"/>
    </location>
</feature>
<dbReference type="PRINTS" id="PR02010">
    <property type="entry name" value="RCMT9"/>
</dbReference>
<feature type="binding site" evidence="5">
    <location>
        <begin position="115"/>
        <end position="121"/>
    </location>
    <ligand>
        <name>S-adenosyl-L-methionine</name>
        <dbReference type="ChEBI" id="CHEBI:59789"/>
    </ligand>
</feature>
<comment type="similarity">
    <text evidence="5">Belongs to the class I-like SAM-binding methyltransferase superfamily. RsmB/NOP family.</text>
</comment>
<organism evidence="8 9">
    <name type="scientific">Chytriomyces confervae</name>
    <dbReference type="NCBI Taxonomy" id="246404"/>
    <lineage>
        <taxon>Eukaryota</taxon>
        <taxon>Fungi</taxon>
        <taxon>Fungi incertae sedis</taxon>
        <taxon>Chytridiomycota</taxon>
        <taxon>Chytridiomycota incertae sedis</taxon>
        <taxon>Chytridiomycetes</taxon>
        <taxon>Chytridiales</taxon>
        <taxon>Chytriomycetaceae</taxon>
        <taxon>Chytriomyces</taxon>
    </lineage>
</organism>
<evidence type="ECO:0000256" key="6">
    <source>
        <dbReference type="SAM" id="MobiDB-lite"/>
    </source>
</evidence>
<dbReference type="PROSITE" id="PS51686">
    <property type="entry name" value="SAM_MT_RSMB_NOP"/>
    <property type="match status" value="1"/>
</dbReference>
<dbReference type="OrthoDB" id="6093671at2759"/>
<dbReference type="GO" id="GO:0003723">
    <property type="term" value="F:RNA binding"/>
    <property type="evidence" value="ECO:0007669"/>
    <property type="project" value="UniProtKB-UniRule"/>
</dbReference>
<feature type="region of interest" description="Disordered" evidence="6">
    <location>
        <begin position="186"/>
        <end position="229"/>
    </location>
</feature>
<evidence type="ECO:0000256" key="5">
    <source>
        <dbReference type="PROSITE-ProRule" id="PRU01023"/>
    </source>
</evidence>
<dbReference type="InterPro" id="IPR029063">
    <property type="entry name" value="SAM-dependent_MTases_sf"/>
</dbReference>
<feature type="compositionally biased region" description="Polar residues" evidence="6">
    <location>
        <begin position="199"/>
        <end position="212"/>
    </location>
</feature>
<feature type="binding site" evidence="5">
    <location>
        <position position="170"/>
    </location>
    <ligand>
        <name>S-adenosyl-L-methionine</name>
        <dbReference type="ChEBI" id="CHEBI:59789"/>
    </ligand>
</feature>
<proteinExistence type="inferred from homology"/>
<dbReference type="PRINTS" id="PR02008">
    <property type="entry name" value="RCMTFAMILY"/>
</dbReference>
<feature type="binding site" evidence="5">
    <location>
        <position position="143"/>
    </location>
    <ligand>
        <name>S-adenosyl-L-methionine</name>
        <dbReference type="ChEBI" id="CHEBI:59789"/>
    </ligand>
</feature>
<dbReference type="GO" id="GO:0001510">
    <property type="term" value="P:RNA methylation"/>
    <property type="evidence" value="ECO:0007669"/>
    <property type="project" value="InterPro"/>
</dbReference>
<feature type="binding site" evidence="5">
    <location>
        <position position="264"/>
    </location>
    <ligand>
        <name>S-adenosyl-L-methionine</name>
        <dbReference type="ChEBI" id="CHEBI:59789"/>
    </ligand>
</feature>
<dbReference type="Proteomes" id="UP000320333">
    <property type="component" value="Unassembled WGS sequence"/>
</dbReference>
<dbReference type="InterPro" id="IPR001678">
    <property type="entry name" value="MeTrfase_RsmB-F_NOP2_dom"/>
</dbReference>
<evidence type="ECO:0000313" key="8">
    <source>
        <dbReference type="EMBL" id="TPX52329.1"/>
    </source>
</evidence>
<gene>
    <name evidence="8" type="ORF">CcCBS67573_g09896</name>
</gene>
<dbReference type="EMBL" id="QEAP01001052">
    <property type="protein sequence ID" value="TPX52329.1"/>
    <property type="molecule type" value="Genomic_DNA"/>
</dbReference>
<name>A0A507DKU6_9FUNG</name>
<dbReference type="Gene3D" id="3.40.50.150">
    <property type="entry name" value="Vaccinia Virus protein VP39"/>
    <property type="match status" value="1"/>
</dbReference>
<evidence type="ECO:0000256" key="3">
    <source>
        <dbReference type="ARBA" id="ARBA00022691"/>
    </source>
</evidence>
<keyword evidence="3 5" id="KW-0949">S-adenosyl-L-methionine</keyword>
<sequence length="394" mass="42775">MSESPYPPKFTQFLLSNGIELSDVEAGKLPRFIRINPSCADPNAVIEALEKETGSTCTSVDWMPHAMRFYSLDSSARISGCPAYESGDVYGIDVASAVAVIALGVESNDHVLDLCCAPGGKMCLIADIQGNSDDVVGTVTGVDISRARISTCKSVLRKYKMRRFRLFEADGTSFDVHAPSRVGKWTRPASISDEPADSAANTSKSDSDTLTIPSKRKAENGGVVENPAKKPIQTKVKPFHATKLVIGDLQIKSAALLYDKVLVDAECTHDGSIAHLKKCNQMGWEKFEATFFDPAKMDNLETLQRGLISNGFRLLKPGGILVYSTCSFLKRQNEDIINWFLAANAGCAVLESVPESDKFPVAKALTGESPHMLRFTPTASNTSGLFVARIRKIE</sequence>
<evidence type="ECO:0000313" key="9">
    <source>
        <dbReference type="Proteomes" id="UP000320333"/>
    </source>
</evidence>
<dbReference type="CDD" id="cd02440">
    <property type="entry name" value="AdoMet_MTases"/>
    <property type="match status" value="1"/>
</dbReference>
<evidence type="ECO:0000256" key="1">
    <source>
        <dbReference type="ARBA" id="ARBA00022603"/>
    </source>
</evidence>
<accession>A0A507DKU6</accession>
<dbReference type="InterPro" id="IPR023267">
    <property type="entry name" value="RCMT"/>
</dbReference>
<dbReference type="Pfam" id="PF01189">
    <property type="entry name" value="Methyltr_RsmB-F"/>
    <property type="match status" value="2"/>
</dbReference>
<dbReference type="SUPFAM" id="SSF53335">
    <property type="entry name" value="S-adenosyl-L-methionine-dependent methyltransferases"/>
    <property type="match status" value="1"/>
</dbReference>
<dbReference type="InterPro" id="IPR023269">
    <property type="entry name" value="RCMT_subfamily_9"/>
</dbReference>